<dbReference type="EMBL" id="VJVV01000002">
    <property type="protein sequence ID" value="TRO83361.1"/>
    <property type="molecule type" value="Genomic_DNA"/>
</dbReference>
<gene>
    <name evidence="2" type="ORF">FL622_04560</name>
</gene>
<accession>A0A550JJH2</accession>
<evidence type="ECO:0000313" key="2">
    <source>
        <dbReference type="EMBL" id="TRO83361.1"/>
    </source>
</evidence>
<organism evidence="2 3">
    <name type="scientific">Trichloromonas acetexigens</name>
    <dbReference type="NCBI Taxonomy" id="38815"/>
    <lineage>
        <taxon>Bacteria</taxon>
        <taxon>Pseudomonadati</taxon>
        <taxon>Thermodesulfobacteriota</taxon>
        <taxon>Desulfuromonadia</taxon>
        <taxon>Desulfuromonadales</taxon>
        <taxon>Trichloromonadaceae</taxon>
        <taxon>Trichloromonas</taxon>
    </lineage>
</organism>
<proteinExistence type="predicted"/>
<evidence type="ECO:0000259" key="1">
    <source>
        <dbReference type="Pfam" id="PF13439"/>
    </source>
</evidence>
<keyword evidence="2" id="KW-0808">Transferase</keyword>
<dbReference type="Proteomes" id="UP000317155">
    <property type="component" value="Unassembled WGS sequence"/>
</dbReference>
<dbReference type="SUPFAM" id="SSF53756">
    <property type="entry name" value="UDP-Glycosyltransferase/glycogen phosphorylase"/>
    <property type="match status" value="1"/>
</dbReference>
<dbReference type="InterPro" id="IPR028098">
    <property type="entry name" value="Glyco_trans_4-like_N"/>
</dbReference>
<keyword evidence="3" id="KW-1185">Reference proteome</keyword>
<dbReference type="Pfam" id="PF13439">
    <property type="entry name" value="Glyco_transf_4"/>
    <property type="match status" value="1"/>
</dbReference>
<protein>
    <submittedName>
        <fullName evidence="2">Glycosyltransferase family 4 protein</fullName>
    </submittedName>
</protein>
<comment type="caution">
    <text evidence="2">The sequence shown here is derived from an EMBL/GenBank/DDBJ whole genome shotgun (WGS) entry which is preliminary data.</text>
</comment>
<dbReference type="OrthoDB" id="7366221at2"/>
<sequence length="401" mass="46089">MKNVLLIAFEYPPGKGAGVERPLSLSKYLPEFGWQPIVLTVKPTAYDFIDESRTIPSCASENLYRAFSFNAARDFSFKGKYLKILSAPDRWSTWFFDGYFKGRDIIKKHRPDIVWSTYPIATSHAIALALKKTHGIRWVADYRDPMSFHYKKTNDSTISKYIDRETIKYSDSVTFVTGHMKKLYSDKYEIYQNKFNVIENGFNDEFFNGLEPDKNDNRGIFKILHSGAIYENGRNPKIVFEGLKILKNQQKISNESFRLLFRGARAPEKYIEYAANANVLDLVEFLPSIDYRNSLIEMLTVDALLVIQGETYNNQIPGKVYEYLRAKKPIISNSPVNSAVGQFVSRFDFCFVCDTPQTVASSIDKVISGTFNYDYDISEFSRRTKAKQFANLFNTLSESSL</sequence>
<dbReference type="Gene3D" id="3.40.50.2000">
    <property type="entry name" value="Glycogen Phosphorylase B"/>
    <property type="match status" value="2"/>
</dbReference>
<dbReference type="RefSeq" id="WP_092056303.1">
    <property type="nucleotide sequence ID" value="NZ_FOJJ01000012.1"/>
</dbReference>
<feature type="domain" description="Glycosyltransferase subfamily 4-like N-terminal" evidence="1">
    <location>
        <begin position="84"/>
        <end position="205"/>
    </location>
</feature>
<dbReference type="AlphaFoldDB" id="A0A550JJH2"/>
<dbReference type="GO" id="GO:0016757">
    <property type="term" value="F:glycosyltransferase activity"/>
    <property type="evidence" value="ECO:0007669"/>
    <property type="project" value="UniProtKB-ARBA"/>
</dbReference>
<name>A0A550JJH2_9BACT</name>
<reference evidence="2 3" key="1">
    <citation type="submission" date="2019-07" db="EMBL/GenBank/DDBJ databases">
        <title>Insights of Desulfuromonas acetexigens electromicrobiology.</title>
        <authorList>
            <person name="Katuri K."/>
            <person name="Sapireddy V."/>
            <person name="Shaw D.R."/>
            <person name="Saikaly P."/>
        </authorList>
    </citation>
    <scope>NUCLEOTIDE SEQUENCE [LARGE SCALE GENOMIC DNA]</scope>
    <source>
        <strain evidence="2 3">2873</strain>
    </source>
</reference>
<evidence type="ECO:0000313" key="3">
    <source>
        <dbReference type="Proteomes" id="UP000317155"/>
    </source>
</evidence>